<reference evidence="2 3" key="1">
    <citation type="submission" date="2018-10" db="EMBL/GenBank/DDBJ databases">
        <authorList>
            <person name="Ekblom R."/>
            <person name="Jareborg N."/>
        </authorList>
    </citation>
    <scope>NUCLEOTIDE SEQUENCE [LARGE SCALE GENOMIC DNA]</scope>
    <source>
        <tissue evidence="2">Muscle</tissue>
    </source>
</reference>
<evidence type="ECO:0000313" key="2">
    <source>
        <dbReference type="EMBL" id="VCW84698.1"/>
    </source>
</evidence>
<organism evidence="2 3">
    <name type="scientific">Gulo gulo</name>
    <name type="common">Wolverine</name>
    <name type="synonym">Gluton</name>
    <dbReference type="NCBI Taxonomy" id="48420"/>
    <lineage>
        <taxon>Eukaryota</taxon>
        <taxon>Metazoa</taxon>
        <taxon>Chordata</taxon>
        <taxon>Craniata</taxon>
        <taxon>Vertebrata</taxon>
        <taxon>Euteleostomi</taxon>
        <taxon>Mammalia</taxon>
        <taxon>Eutheria</taxon>
        <taxon>Laurasiatheria</taxon>
        <taxon>Carnivora</taxon>
        <taxon>Caniformia</taxon>
        <taxon>Musteloidea</taxon>
        <taxon>Mustelidae</taxon>
        <taxon>Guloninae</taxon>
        <taxon>Gulo</taxon>
    </lineage>
</organism>
<sequence length="92" mass="10160">MTSGKMDFTNSSPRTVVKSLSQDPLRECPAGHLESQAGREACGCWQPSSGTLAQRWKRKKLGDRGSCSRWNFGVVMGTKALRLIKAGNTIWF</sequence>
<dbReference type="AlphaFoldDB" id="A0A9X9LSZ9"/>
<comment type="caution">
    <text evidence="2">The sequence shown here is derived from an EMBL/GenBank/DDBJ whole genome shotgun (WGS) entry which is preliminary data.</text>
</comment>
<protein>
    <submittedName>
        <fullName evidence="2">Uncharacterized protein</fullName>
    </submittedName>
</protein>
<dbReference type="Proteomes" id="UP000269945">
    <property type="component" value="Unassembled WGS sequence"/>
</dbReference>
<dbReference type="EMBL" id="CYRY02014928">
    <property type="protein sequence ID" value="VCW84698.1"/>
    <property type="molecule type" value="Genomic_DNA"/>
</dbReference>
<feature type="region of interest" description="Disordered" evidence="1">
    <location>
        <begin position="1"/>
        <end position="22"/>
    </location>
</feature>
<evidence type="ECO:0000313" key="3">
    <source>
        <dbReference type="Proteomes" id="UP000269945"/>
    </source>
</evidence>
<evidence type="ECO:0000256" key="1">
    <source>
        <dbReference type="SAM" id="MobiDB-lite"/>
    </source>
</evidence>
<keyword evidence="3" id="KW-1185">Reference proteome</keyword>
<gene>
    <name evidence="2" type="ORF">BN2614_LOCUS2</name>
</gene>
<name>A0A9X9LSZ9_GULGU</name>
<proteinExistence type="predicted"/>
<accession>A0A9X9LSZ9</accession>